<dbReference type="GO" id="GO:0003700">
    <property type="term" value="F:DNA-binding transcription factor activity"/>
    <property type="evidence" value="ECO:0007669"/>
    <property type="project" value="InterPro"/>
</dbReference>
<dbReference type="GO" id="GO:0005634">
    <property type="term" value="C:nucleus"/>
    <property type="evidence" value="ECO:0007669"/>
    <property type="project" value="UniProtKB-SubCell"/>
</dbReference>
<evidence type="ECO:0000313" key="9">
    <source>
        <dbReference type="EMBL" id="MPA35833.1"/>
    </source>
</evidence>
<dbReference type="InterPro" id="IPR006510">
    <property type="entry name" value="Znf_LRP1"/>
</dbReference>
<dbReference type="NCBIfam" id="TIGR01623">
    <property type="entry name" value="put_zinc_LRP1"/>
    <property type="match status" value="1"/>
</dbReference>
<evidence type="ECO:0000256" key="3">
    <source>
        <dbReference type="ARBA" id="ARBA00022723"/>
    </source>
</evidence>
<feature type="compositionally biased region" description="Basic residues" evidence="8">
    <location>
        <begin position="56"/>
        <end position="74"/>
    </location>
</feature>
<evidence type="ECO:0000256" key="4">
    <source>
        <dbReference type="ARBA" id="ARBA00022833"/>
    </source>
</evidence>
<evidence type="ECO:0000256" key="8">
    <source>
        <dbReference type="SAM" id="MobiDB-lite"/>
    </source>
</evidence>
<proteinExistence type="inferred from homology"/>
<dbReference type="GO" id="GO:0003678">
    <property type="term" value="F:DNA helicase activity"/>
    <property type="evidence" value="ECO:0007669"/>
    <property type="project" value="UniProtKB-EC"/>
</dbReference>
<dbReference type="NCBIfam" id="TIGR01624">
    <property type="entry name" value="LRP1_Cterm"/>
    <property type="match status" value="1"/>
</dbReference>
<dbReference type="InterPro" id="IPR007818">
    <property type="entry name" value="SHI"/>
</dbReference>
<dbReference type="EC" id="3.6.4.12" evidence="9"/>
<dbReference type="GO" id="GO:0016787">
    <property type="term" value="F:hydrolase activity"/>
    <property type="evidence" value="ECO:0007669"/>
    <property type="project" value="UniProtKB-KW"/>
</dbReference>
<reference evidence="9" key="1">
    <citation type="submission" date="2019-08" db="EMBL/GenBank/DDBJ databases">
        <title>Reference gene set and small RNA set construction with multiple tissues from Davidia involucrata Baill.</title>
        <authorList>
            <person name="Yang H."/>
            <person name="Zhou C."/>
            <person name="Li G."/>
            <person name="Wang J."/>
            <person name="Gao P."/>
            <person name="Wang M."/>
            <person name="Wang R."/>
            <person name="Zhao Y."/>
        </authorList>
    </citation>
    <scope>NUCLEOTIDE SEQUENCE</scope>
    <source>
        <tissue evidence="9">Mixed with DoveR01_LX</tissue>
    </source>
</reference>
<dbReference type="GO" id="GO:0003677">
    <property type="term" value="F:DNA binding"/>
    <property type="evidence" value="ECO:0007669"/>
    <property type="project" value="UniProtKB-KW"/>
</dbReference>
<keyword evidence="4" id="KW-0862">Zinc</keyword>
<comment type="similarity">
    <text evidence="2">Belongs to the SHI protein family.</text>
</comment>
<keyword evidence="9" id="KW-0378">Hydrolase</keyword>
<dbReference type="GO" id="GO:0045893">
    <property type="term" value="P:positive regulation of DNA-templated transcription"/>
    <property type="evidence" value="ECO:0007669"/>
    <property type="project" value="TreeGrafter"/>
</dbReference>
<evidence type="ECO:0000256" key="5">
    <source>
        <dbReference type="ARBA" id="ARBA00023125"/>
    </source>
</evidence>
<sequence>MMMMMMRQGAGSSSSRCQDCGNQAKKGCVYLRCRTCCKSRGFQCQTHVKSTWVPISKRRPRPQQLPQHHRPNPKRYRDINPLSGLDVGNFPAELNIPAVFRCIRVSSDDNAVDQYAYQTAVNIGGHVFKGILYDQGPEAHYTAGENSSGGGSGGLQQLNLITATATTASSASTTAAVASPAATFLDPSICPAPISTFMAGTHFFPHPRS</sequence>
<keyword evidence="3" id="KW-0479">Metal-binding</keyword>
<evidence type="ECO:0000256" key="2">
    <source>
        <dbReference type="ARBA" id="ARBA00006911"/>
    </source>
</evidence>
<dbReference type="EMBL" id="GHES01005274">
    <property type="protein sequence ID" value="MPA35833.1"/>
    <property type="molecule type" value="Transcribed_RNA"/>
</dbReference>
<dbReference type="GO" id="GO:0046872">
    <property type="term" value="F:metal ion binding"/>
    <property type="evidence" value="ECO:0007669"/>
    <property type="project" value="UniProtKB-KW"/>
</dbReference>
<evidence type="ECO:0000256" key="7">
    <source>
        <dbReference type="ARBA" id="ARBA00023242"/>
    </source>
</evidence>
<name>A0A5B6YXI7_DAVIN</name>
<dbReference type="AlphaFoldDB" id="A0A5B6YXI7"/>
<keyword evidence="6" id="KW-0010">Activator</keyword>
<dbReference type="Pfam" id="PF05142">
    <property type="entry name" value="DUF702"/>
    <property type="match status" value="1"/>
</dbReference>
<organism evidence="9">
    <name type="scientific">Davidia involucrata</name>
    <name type="common">Dove tree</name>
    <dbReference type="NCBI Taxonomy" id="16924"/>
    <lineage>
        <taxon>Eukaryota</taxon>
        <taxon>Viridiplantae</taxon>
        <taxon>Streptophyta</taxon>
        <taxon>Embryophyta</taxon>
        <taxon>Tracheophyta</taxon>
        <taxon>Spermatophyta</taxon>
        <taxon>Magnoliopsida</taxon>
        <taxon>eudicotyledons</taxon>
        <taxon>Gunneridae</taxon>
        <taxon>Pentapetalae</taxon>
        <taxon>asterids</taxon>
        <taxon>Cornales</taxon>
        <taxon>Nyssaceae</taxon>
        <taxon>Davidia</taxon>
    </lineage>
</organism>
<evidence type="ECO:0000256" key="1">
    <source>
        <dbReference type="ARBA" id="ARBA00004123"/>
    </source>
</evidence>
<feature type="region of interest" description="Disordered" evidence="8">
    <location>
        <begin position="56"/>
        <end position="78"/>
    </location>
</feature>
<dbReference type="PANTHER" id="PTHR31604">
    <property type="entry name" value="PROTEIN LATERAL ROOT PRIMORDIUM 1"/>
    <property type="match status" value="1"/>
</dbReference>
<protein>
    <submittedName>
        <fullName evidence="9">Putative Lateral root primordium protein-related</fullName>
        <ecNumber evidence="9">3.6.4.12</ecNumber>
    </submittedName>
</protein>
<keyword evidence="7" id="KW-0539">Nucleus</keyword>
<comment type="subcellular location">
    <subcellularLocation>
        <location evidence="1">Nucleus</location>
    </subcellularLocation>
</comment>
<dbReference type="InterPro" id="IPR006511">
    <property type="entry name" value="SHI_C"/>
</dbReference>
<accession>A0A5B6YXI7</accession>
<keyword evidence="5" id="KW-0238">DNA-binding</keyword>
<gene>
    <name evidence="9" type="ORF">Din_005274</name>
</gene>
<evidence type="ECO:0000256" key="6">
    <source>
        <dbReference type="ARBA" id="ARBA00023159"/>
    </source>
</evidence>
<dbReference type="PANTHER" id="PTHR31604:SF4">
    <property type="entry name" value="PROTEIN SHORT INTERNODES"/>
    <property type="match status" value="1"/>
</dbReference>